<dbReference type="InterPro" id="IPR044920">
    <property type="entry name" value="MnmG_C_subdom_sf"/>
</dbReference>
<dbReference type="GO" id="GO:0005829">
    <property type="term" value="C:cytosol"/>
    <property type="evidence" value="ECO:0007669"/>
    <property type="project" value="TreeGrafter"/>
</dbReference>
<dbReference type="InterPro" id="IPR047001">
    <property type="entry name" value="MnmG_C_subdom"/>
</dbReference>
<dbReference type="PRINTS" id="PR00411">
    <property type="entry name" value="PNDRDTASEI"/>
</dbReference>
<sequence>MACDFDVIVIGGGHAGAEAAHAAARLGAQTALITLDEAEIAAMACNPAIGGVGKGQIVREIDALGGLMALAADATGIQFRMLNRSKGPAVWGPRCQSDRHAYAAWVQDALRQTPNLTIIAGEVTDILTEGGCVCGVSLACGDDHSAFSIQHSTFRSRAVIVTSGTFLSGLMHLGETTWPGGRYGQPAAEKLGDSLVRCGLQLQRLKTGTCPRLAAETIDTDRCERQDGDDHPRPFSFMTGRLAVDQIPCWITATNEKVHDVIRANLHRAPLYTGQIQAVGPRYCPSLETKIQRFADKTSHQIFIEPEGRTTNWVYVNGISTSLPEDVQEIIVHHIAGLERAEIVRYGYAIEYDFAPPTQLQATLETKATGGLYLAGQINGTTGYEEAAAQGLIAGVNAALAASGRESLVLRRDQAYIGVMIDDLVTKGVTEPYRMFTSRAEHRLHLRADNADRRLTDLGRTVGLVADDRWARFQQGGAAVDEAGDLLAAARCEGKTLADYFQQPDMTAERVFAKADDATADRLRRLAEAEPDAVESLTIDLRYAGYLAKQETALRQMQDLDAKLIPPEVDYAAISHLRREAGEKLTDIRPRTLGQALRVSGITPADVTVLAIYLAGAENRGQPAAAGKDG</sequence>
<dbReference type="Pfam" id="PF13932">
    <property type="entry name" value="SAM_GIDA_C"/>
    <property type="match status" value="1"/>
</dbReference>
<dbReference type="InterPro" id="IPR020595">
    <property type="entry name" value="MnmG-rel_CS"/>
</dbReference>
<name>A0A0F9UHW4_9ZZZZ</name>
<accession>A0A0F9UHW4</accession>
<dbReference type="InterPro" id="IPR040131">
    <property type="entry name" value="MnmG_N"/>
</dbReference>
<dbReference type="Gene3D" id="3.50.50.60">
    <property type="entry name" value="FAD/NAD(P)-binding domain"/>
    <property type="match status" value="2"/>
</dbReference>
<organism evidence="6">
    <name type="scientific">marine sediment metagenome</name>
    <dbReference type="NCBI Taxonomy" id="412755"/>
    <lineage>
        <taxon>unclassified sequences</taxon>
        <taxon>metagenomes</taxon>
        <taxon>ecological metagenomes</taxon>
    </lineage>
</organism>
<protein>
    <recommendedName>
        <fullName evidence="5">tRNA uridine 5-carboxymethylaminomethyl modification enzyme C-terminal subdomain domain-containing protein</fullName>
    </recommendedName>
</protein>
<proteinExistence type="inferred from homology"/>
<dbReference type="PANTHER" id="PTHR11806:SF0">
    <property type="entry name" value="PROTEIN MTO1 HOMOLOG, MITOCHONDRIAL"/>
    <property type="match status" value="1"/>
</dbReference>
<dbReference type="SUPFAM" id="SSF51905">
    <property type="entry name" value="FAD/NAD(P)-binding domain"/>
    <property type="match status" value="1"/>
</dbReference>
<evidence type="ECO:0000256" key="2">
    <source>
        <dbReference type="ARBA" id="ARBA00007653"/>
    </source>
</evidence>
<evidence type="ECO:0000256" key="4">
    <source>
        <dbReference type="ARBA" id="ARBA00022827"/>
    </source>
</evidence>
<evidence type="ECO:0000313" key="6">
    <source>
        <dbReference type="EMBL" id="KKN92800.1"/>
    </source>
</evidence>
<dbReference type="Gene3D" id="1.10.150.570">
    <property type="entry name" value="GidA associated domain, C-terminal subdomain"/>
    <property type="match status" value="1"/>
</dbReference>
<dbReference type="PANTHER" id="PTHR11806">
    <property type="entry name" value="GLUCOSE INHIBITED DIVISION PROTEIN A"/>
    <property type="match status" value="1"/>
</dbReference>
<dbReference type="PROSITE" id="PS01281">
    <property type="entry name" value="GIDA_2"/>
    <property type="match status" value="1"/>
</dbReference>
<evidence type="ECO:0000256" key="1">
    <source>
        <dbReference type="ARBA" id="ARBA00001974"/>
    </source>
</evidence>
<dbReference type="Pfam" id="PF21680">
    <property type="entry name" value="GIDA_C_1st"/>
    <property type="match status" value="1"/>
</dbReference>
<comment type="similarity">
    <text evidence="2">Belongs to the MnmG family.</text>
</comment>
<dbReference type="GO" id="GO:0002098">
    <property type="term" value="P:tRNA wobble uridine modification"/>
    <property type="evidence" value="ECO:0007669"/>
    <property type="project" value="InterPro"/>
</dbReference>
<dbReference type="InterPro" id="IPR004416">
    <property type="entry name" value="MnmG"/>
</dbReference>
<dbReference type="NCBIfam" id="TIGR00136">
    <property type="entry name" value="mnmG_gidA"/>
    <property type="match status" value="1"/>
</dbReference>
<dbReference type="EMBL" id="LAZR01000092">
    <property type="protein sequence ID" value="KKN92800.1"/>
    <property type="molecule type" value="Genomic_DNA"/>
</dbReference>
<feature type="domain" description="tRNA uridine 5-carboxymethylaminomethyl modification enzyme C-terminal subdomain" evidence="5">
    <location>
        <begin position="541"/>
        <end position="612"/>
    </location>
</feature>
<gene>
    <name evidence="6" type="ORF">LCGC14_0205430</name>
</gene>
<dbReference type="AlphaFoldDB" id="A0A0F9UHW4"/>
<dbReference type="InterPro" id="IPR002218">
    <property type="entry name" value="MnmG-rel"/>
</dbReference>
<dbReference type="Pfam" id="PF01134">
    <property type="entry name" value="GIDA"/>
    <property type="match status" value="1"/>
</dbReference>
<evidence type="ECO:0000259" key="5">
    <source>
        <dbReference type="SMART" id="SM01228"/>
    </source>
</evidence>
<evidence type="ECO:0000256" key="3">
    <source>
        <dbReference type="ARBA" id="ARBA00022630"/>
    </source>
</evidence>
<dbReference type="FunFam" id="1.10.150.570:FF:000001">
    <property type="entry name" value="tRNA uridine 5-carboxymethylaminomethyl modification enzyme MnmG"/>
    <property type="match status" value="1"/>
</dbReference>
<dbReference type="GO" id="GO:0050660">
    <property type="term" value="F:flavin adenine dinucleotide binding"/>
    <property type="evidence" value="ECO:0007669"/>
    <property type="project" value="InterPro"/>
</dbReference>
<dbReference type="FunFam" id="3.50.50.60:FF:000002">
    <property type="entry name" value="tRNA uridine 5-carboxymethylaminomethyl modification enzyme MnmG"/>
    <property type="match status" value="1"/>
</dbReference>
<dbReference type="HAMAP" id="MF_00129">
    <property type="entry name" value="MnmG_GidA"/>
    <property type="match status" value="1"/>
</dbReference>
<reference evidence="6" key="1">
    <citation type="journal article" date="2015" name="Nature">
        <title>Complex archaea that bridge the gap between prokaryotes and eukaryotes.</title>
        <authorList>
            <person name="Spang A."/>
            <person name="Saw J.H."/>
            <person name="Jorgensen S.L."/>
            <person name="Zaremba-Niedzwiedzka K."/>
            <person name="Martijn J."/>
            <person name="Lind A.E."/>
            <person name="van Eijk R."/>
            <person name="Schleper C."/>
            <person name="Guy L."/>
            <person name="Ettema T.J."/>
        </authorList>
    </citation>
    <scope>NUCLEOTIDE SEQUENCE</scope>
</reference>
<keyword evidence="3" id="KW-0285">Flavoprotein</keyword>
<dbReference type="InterPro" id="IPR026904">
    <property type="entry name" value="MnmG_C"/>
</dbReference>
<comment type="cofactor">
    <cofactor evidence="1">
        <name>FAD</name>
        <dbReference type="ChEBI" id="CHEBI:57692"/>
    </cofactor>
</comment>
<comment type="caution">
    <text evidence="6">The sequence shown here is derived from an EMBL/GenBank/DDBJ whole genome shotgun (WGS) entry which is preliminary data.</text>
</comment>
<dbReference type="InterPro" id="IPR049312">
    <property type="entry name" value="GIDA_C_N"/>
</dbReference>
<dbReference type="SMART" id="SM01228">
    <property type="entry name" value="GIDA_assoc_3"/>
    <property type="match status" value="1"/>
</dbReference>
<dbReference type="InterPro" id="IPR036188">
    <property type="entry name" value="FAD/NAD-bd_sf"/>
</dbReference>
<dbReference type="PROSITE" id="PS01280">
    <property type="entry name" value="GIDA_1"/>
    <property type="match status" value="1"/>
</dbReference>
<dbReference type="GO" id="GO:0030488">
    <property type="term" value="P:tRNA methylation"/>
    <property type="evidence" value="ECO:0007669"/>
    <property type="project" value="TreeGrafter"/>
</dbReference>
<keyword evidence="4" id="KW-0274">FAD</keyword>